<dbReference type="InterPro" id="IPR054076">
    <property type="entry name" value="ZUO1-like_ZHD"/>
</dbReference>
<reference evidence="8 10" key="1">
    <citation type="journal article" date="2016" name="PLoS ONE">
        <title>Sequence Assembly of Yarrowia lipolytica Strain W29/CLIB89 Shows Transposable Element Diversity.</title>
        <authorList>
            <person name="Magnan C."/>
            <person name="Yu J."/>
            <person name="Chang I."/>
            <person name="Jahn E."/>
            <person name="Kanomata Y."/>
            <person name="Wu J."/>
            <person name="Zeller M."/>
            <person name="Oakes M."/>
            <person name="Baldi P."/>
            <person name="Sandmeyer S."/>
        </authorList>
    </citation>
    <scope>NUCLEOTIDE SEQUENCE [LARGE SCALE GENOMIC DNA]</scope>
    <source>
        <strain evidence="8">CLIB89</strain>
        <strain evidence="10">CLIB89(W29)</strain>
    </source>
</reference>
<evidence type="ECO:0000313" key="8">
    <source>
        <dbReference type="EMBL" id="AOW01739.1"/>
    </source>
</evidence>
<keyword evidence="3" id="KW-0862">Zinc</keyword>
<evidence type="ECO:0000256" key="4">
    <source>
        <dbReference type="PROSITE-ProRule" id="PRU00042"/>
    </source>
</evidence>
<feature type="compositionally biased region" description="Basic residues" evidence="5">
    <location>
        <begin position="200"/>
        <end position="211"/>
    </location>
</feature>
<feature type="compositionally biased region" description="Basic residues" evidence="5">
    <location>
        <begin position="334"/>
        <end position="347"/>
    </location>
</feature>
<evidence type="ECO:0000313" key="9">
    <source>
        <dbReference type="EMBL" id="RDW28425.1"/>
    </source>
</evidence>
<dbReference type="SMART" id="SM00355">
    <property type="entry name" value="ZnF_C2H2"/>
    <property type="match status" value="2"/>
</dbReference>
<dbReference type="PROSITE" id="PS00028">
    <property type="entry name" value="ZINC_FINGER_C2H2_1"/>
    <property type="match status" value="2"/>
</dbReference>
<feature type="region of interest" description="Disordered" evidence="5">
    <location>
        <begin position="288"/>
        <end position="309"/>
    </location>
</feature>
<dbReference type="InterPro" id="IPR018253">
    <property type="entry name" value="DnaJ_domain_CS"/>
</dbReference>
<dbReference type="OrthoDB" id="5894at2759"/>
<dbReference type="EMBL" id="KZ858953">
    <property type="protein sequence ID" value="RDW28425.1"/>
    <property type="molecule type" value="Genomic_DNA"/>
</dbReference>
<gene>
    <name evidence="9" type="ORF">B0I71DRAFT_127539</name>
    <name evidence="8" type="ORF">YALI1_B20188g</name>
</gene>
<dbReference type="InterPro" id="IPR051964">
    <property type="entry name" value="Chaperone_stress_response"/>
</dbReference>
<feature type="region of interest" description="Disordered" evidence="5">
    <location>
        <begin position="464"/>
        <end position="491"/>
    </location>
</feature>
<dbReference type="Gene3D" id="3.30.160.60">
    <property type="entry name" value="Classic Zinc Finger"/>
    <property type="match status" value="1"/>
</dbReference>
<dbReference type="GO" id="GO:0005737">
    <property type="term" value="C:cytoplasm"/>
    <property type="evidence" value="ECO:0007669"/>
    <property type="project" value="TreeGrafter"/>
</dbReference>
<dbReference type="VEuPathDB" id="FungiDB:YALI0_B15312g"/>
<keyword evidence="2 4" id="KW-0863">Zinc-finger</keyword>
<dbReference type="GO" id="GO:0003676">
    <property type="term" value="F:nucleic acid binding"/>
    <property type="evidence" value="ECO:0007669"/>
    <property type="project" value="InterPro"/>
</dbReference>
<dbReference type="PANTHER" id="PTHR44029:SF1">
    <property type="entry name" value="DNAJ HOMOLOG SUBFAMILY C MEMBER 21"/>
    <property type="match status" value="1"/>
</dbReference>
<dbReference type="PROSITE" id="PS50157">
    <property type="entry name" value="ZINC_FINGER_C2H2_2"/>
    <property type="match status" value="1"/>
</dbReference>
<evidence type="ECO:0000259" key="6">
    <source>
        <dbReference type="PROSITE" id="PS50076"/>
    </source>
</evidence>
<dbReference type="Proteomes" id="UP000256601">
    <property type="component" value="Unassembled WGS sequence"/>
</dbReference>
<feature type="compositionally biased region" description="Acidic residues" evidence="5">
    <location>
        <begin position="289"/>
        <end position="309"/>
    </location>
</feature>
<dbReference type="PROSITE" id="PS50076">
    <property type="entry name" value="DNAJ_2"/>
    <property type="match status" value="1"/>
</dbReference>
<dbReference type="InterPro" id="IPR003604">
    <property type="entry name" value="Matrin/U1-like-C_Znf_C2H2"/>
</dbReference>
<protein>
    <submittedName>
        <fullName evidence="8">Uncharacterized protein</fullName>
    </submittedName>
</protein>
<evidence type="ECO:0000256" key="2">
    <source>
        <dbReference type="ARBA" id="ARBA00022771"/>
    </source>
</evidence>
<evidence type="ECO:0000256" key="1">
    <source>
        <dbReference type="ARBA" id="ARBA00022723"/>
    </source>
</evidence>
<dbReference type="CDD" id="cd06257">
    <property type="entry name" value="DnaJ"/>
    <property type="match status" value="1"/>
</dbReference>
<proteinExistence type="predicted"/>
<feature type="compositionally biased region" description="Basic and acidic residues" evidence="5">
    <location>
        <begin position="190"/>
        <end position="199"/>
    </location>
</feature>
<evidence type="ECO:0000256" key="5">
    <source>
        <dbReference type="SAM" id="MobiDB-lite"/>
    </source>
</evidence>
<dbReference type="AlphaFoldDB" id="A0A1D8N801"/>
<feature type="domain" description="J" evidence="6">
    <location>
        <begin position="15"/>
        <end position="81"/>
    </location>
</feature>
<dbReference type="KEGG" id="yli:2907323"/>
<reference evidence="9 11" key="2">
    <citation type="submission" date="2018-07" db="EMBL/GenBank/DDBJ databases">
        <title>Draft Genome Assemblies for Five Robust Yarrowia lipolytica Strains Exhibiting High Lipid Production and Pentose Sugar Utilization and Sugar Alcohol Secretion from Undetoxified Lignocellulosic Biomass Hydrolysates.</title>
        <authorList>
            <consortium name="DOE Joint Genome Institute"/>
            <person name="Walker C."/>
            <person name="Ryu S."/>
            <person name="Na H."/>
            <person name="Zane M."/>
            <person name="LaButti K."/>
            <person name="Lipzen A."/>
            <person name="Haridas S."/>
            <person name="Barry K."/>
            <person name="Grigoriev I.V."/>
            <person name="Quarterman J."/>
            <person name="Slininger P."/>
            <person name="Dien B."/>
            <person name="Trinh C.T."/>
        </authorList>
    </citation>
    <scope>NUCLEOTIDE SEQUENCE [LARGE SCALE GENOMIC DNA]</scope>
    <source>
        <strain evidence="9 11">YB392</strain>
    </source>
</reference>
<feature type="domain" description="C2H2-type" evidence="7">
    <location>
        <begin position="313"/>
        <end position="347"/>
    </location>
</feature>
<dbReference type="PRINTS" id="PR00625">
    <property type="entry name" value="JDOMAIN"/>
</dbReference>
<dbReference type="SMART" id="SM00451">
    <property type="entry name" value="ZnF_U1"/>
    <property type="match status" value="1"/>
</dbReference>
<feature type="region of interest" description="Disordered" evidence="5">
    <location>
        <begin position="190"/>
        <end position="216"/>
    </location>
</feature>
<feature type="region of interest" description="Disordered" evidence="5">
    <location>
        <begin position="327"/>
        <end position="451"/>
    </location>
</feature>
<dbReference type="Pfam" id="PF21884">
    <property type="entry name" value="ZUO1-like_ZHD"/>
    <property type="match status" value="1"/>
</dbReference>
<dbReference type="InterPro" id="IPR036869">
    <property type="entry name" value="J_dom_sf"/>
</dbReference>
<feature type="compositionally biased region" description="Acidic residues" evidence="5">
    <location>
        <begin position="356"/>
        <end position="384"/>
    </location>
</feature>
<accession>A0A1D8N801</accession>
<dbReference type="GO" id="GO:0008270">
    <property type="term" value="F:zinc ion binding"/>
    <property type="evidence" value="ECO:0007669"/>
    <property type="project" value="UniProtKB-KW"/>
</dbReference>
<evidence type="ECO:0000313" key="11">
    <source>
        <dbReference type="Proteomes" id="UP000256601"/>
    </source>
</evidence>
<dbReference type="EMBL" id="CP017554">
    <property type="protein sequence ID" value="AOW01739.1"/>
    <property type="molecule type" value="Genomic_DNA"/>
</dbReference>
<sequence length="537" mass="60608">MGSAASVHEKAREMNYYEILQVEKTATDADLKKAYRKQALLLHPDRNHGNVEEATAKFAVVQAAYDVLSDSQERAWYDSHGMSMGGGGSGGSGEDGVHIYTTTEDVMRWFDPLMFANVDPESSSNFWATASSIFNQLAQEEREAAMDADVDSPILPAFGNSKSSWQHETRVFYDNWINFSTVKQMAHKDMYREKDAPDRRVKRAMQGHNKKARDAAKKEYNDAVRAFVRFIRKRDPRVKLQAQQAKEASLSGGKTAAEAQAYRARMANMAKRQEEERRYKEQAWQKVVEDEENPTAVVGEDEEEGESEVEDIWECVVCDKEFKTEQMLQSHEQSRKHAKALHKLRREMRKEGLDLGLDETPEPEAEEEEDEVGPELADEEEKEEEIPSKPEKQVNAFALLAEEGDGDEEKDDDDEEENDVEGGVEGYIEEEEGKKVISESIEPSKHEEEESLEALLAKLNGSSLSDNEELDAAKGSKKVGKARAKRNKKNENTADFASTCGVCNTVFDSRTKLFDHIEKSGHAVPVAKPKKGRKNKR</sequence>
<dbReference type="PROSITE" id="PS00636">
    <property type="entry name" value="DNAJ_1"/>
    <property type="match status" value="1"/>
</dbReference>
<organism evidence="8 10">
    <name type="scientific">Yarrowia lipolytica</name>
    <name type="common">Candida lipolytica</name>
    <dbReference type="NCBI Taxonomy" id="4952"/>
    <lineage>
        <taxon>Eukaryota</taxon>
        <taxon>Fungi</taxon>
        <taxon>Dikarya</taxon>
        <taxon>Ascomycota</taxon>
        <taxon>Saccharomycotina</taxon>
        <taxon>Dipodascomycetes</taxon>
        <taxon>Dipodascales</taxon>
        <taxon>Dipodascales incertae sedis</taxon>
        <taxon>Yarrowia</taxon>
    </lineage>
</organism>
<keyword evidence="1" id="KW-0479">Metal-binding</keyword>
<dbReference type="VEuPathDB" id="FungiDB:YALI1_B20188g"/>
<dbReference type="Proteomes" id="UP000182444">
    <property type="component" value="Chromosome 1B"/>
</dbReference>
<feature type="compositionally biased region" description="Basic residues" evidence="5">
    <location>
        <begin position="475"/>
        <end position="488"/>
    </location>
</feature>
<evidence type="ECO:0000313" key="10">
    <source>
        <dbReference type="Proteomes" id="UP000182444"/>
    </source>
</evidence>
<dbReference type="eggNOG" id="KOG0717">
    <property type="taxonomic scope" value="Eukaryota"/>
</dbReference>
<dbReference type="SUPFAM" id="SSF46565">
    <property type="entry name" value="Chaperone J-domain"/>
    <property type="match status" value="1"/>
</dbReference>
<feature type="compositionally biased region" description="Basic and acidic residues" evidence="5">
    <location>
        <begin position="432"/>
        <end position="448"/>
    </location>
</feature>
<dbReference type="InterPro" id="IPR001623">
    <property type="entry name" value="DnaJ_domain"/>
</dbReference>
<dbReference type="Pfam" id="PF12171">
    <property type="entry name" value="zf-C2H2_jaz"/>
    <property type="match status" value="1"/>
</dbReference>
<dbReference type="InterPro" id="IPR022755">
    <property type="entry name" value="Znf_C2H2_jaz"/>
</dbReference>
<evidence type="ECO:0000256" key="3">
    <source>
        <dbReference type="ARBA" id="ARBA00022833"/>
    </source>
</evidence>
<evidence type="ECO:0000259" key="7">
    <source>
        <dbReference type="PROSITE" id="PS50157"/>
    </source>
</evidence>
<feature type="compositionally biased region" description="Acidic residues" evidence="5">
    <location>
        <begin position="402"/>
        <end position="431"/>
    </location>
</feature>
<name>A0A1D8N801_YARLL</name>
<dbReference type="InterPro" id="IPR036236">
    <property type="entry name" value="Znf_C2H2_sf"/>
</dbReference>
<dbReference type="InterPro" id="IPR013087">
    <property type="entry name" value="Znf_C2H2_type"/>
</dbReference>
<dbReference type="Gene3D" id="1.10.287.110">
    <property type="entry name" value="DnaJ domain"/>
    <property type="match status" value="1"/>
</dbReference>
<dbReference type="SMART" id="SM00271">
    <property type="entry name" value="DnaJ"/>
    <property type="match status" value="1"/>
</dbReference>
<dbReference type="SUPFAM" id="SSF57667">
    <property type="entry name" value="beta-beta-alpha zinc fingers"/>
    <property type="match status" value="1"/>
</dbReference>
<dbReference type="Pfam" id="PF00226">
    <property type="entry name" value="DnaJ"/>
    <property type="match status" value="1"/>
</dbReference>
<dbReference type="PANTHER" id="PTHR44029">
    <property type="entry name" value="DNAJ HOMOLOG SUBFAMILY C MEMBER 21"/>
    <property type="match status" value="1"/>
</dbReference>